<protein>
    <submittedName>
        <fullName evidence="2">CHAD domain-containing protein</fullName>
    </submittedName>
</protein>
<reference evidence="3" key="1">
    <citation type="journal article" date="2019" name="Int. J. Syst. Evol. Microbiol.">
        <title>The Global Catalogue of Microorganisms (GCM) 10K type strain sequencing project: providing services to taxonomists for standard genome sequencing and annotation.</title>
        <authorList>
            <consortium name="The Broad Institute Genomics Platform"/>
            <consortium name="The Broad Institute Genome Sequencing Center for Infectious Disease"/>
            <person name="Wu L."/>
            <person name="Ma J."/>
        </authorList>
    </citation>
    <scope>NUCLEOTIDE SEQUENCE [LARGE SCALE GENOMIC DNA]</scope>
    <source>
        <strain evidence="3">CGMCC 1.12482</strain>
    </source>
</reference>
<dbReference type="Gene3D" id="1.40.20.10">
    <property type="entry name" value="CHAD domain"/>
    <property type="match status" value="1"/>
</dbReference>
<keyword evidence="3" id="KW-1185">Reference proteome</keyword>
<dbReference type="RefSeq" id="WP_150277331.1">
    <property type="nucleotide sequence ID" value="NZ_BMFF01000001.1"/>
</dbReference>
<proteinExistence type="predicted"/>
<dbReference type="Pfam" id="PF05235">
    <property type="entry name" value="CHAD"/>
    <property type="match status" value="1"/>
</dbReference>
<comment type="caution">
    <text evidence="2">The sequence shown here is derived from an EMBL/GenBank/DDBJ whole genome shotgun (WGS) entry which is preliminary data.</text>
</comment>
<gene>
    <name evidence="2" type="ORF">GCM10007418_05770</name>
</gene>
<evidence type="ECO:0000313" key="3">
    <source>
        <dbReference type="Proteomes" id="UP000638188"/>
    </source>
</evidence>
<dbReference type="PROSITE" id="PS51708">
    <property type="entry name" value="CHAD"/>
    <property type="match status" value="1"/>
</dbReference>
<sequence>MAYRIKPRKSATKQVRRVALERLHKARKALMLPPQDRARGIHQARKRLKEVRALIRLVRKPLGETFKEENRRFRNINRKLSSMRDAGALIEIWDILADAEPERFASQEKRDVRQRLVVRGQDGGQTVEESHQILNEVIEDLAKAEDAVAAWPAKGETFALVSDGLKRTTADGRRALEAACDSVSDDRLHDWRKRVKDHWYHTRLLKSAWPAALDARTAMLKDLADLLGQDHDLSMLQTMLDKEPTLFGSAQQREELLEIAGKRRDELQHSAFRLGLRLYAESPAALCKRWGRYWKIARAEKT</sequence>
<dbReference type="EMBL" id="BMFF01000001">
    <property type="protein sequence ID" value="GGC88963.1"/>
    <property type="molecule type" value="Genomic_DNA"/>
</dbReference>
<feature type="domain" description="CHAD" evidence="1">
    <location>
        <begin position="5"/>
        <end position="291"/>
    </location>
</feature>
<evidence type="ECO:0000313" key="2">
    <source>
        <dbReference type="EMBL" id="GGC88963.1"/>
    </source>
</evidence>
<accession>A0ABQ1P1R6</accession>
<dbReference type="PANTHER" id="PTHR39339:SF1">
    <property type="entry name" value="CHAD DOMAIN-CONTAINING PROTEIN"/>
    <property type="match status" value="1"/>
</dbReference>
<name>A0ABQ1P1R6_9GAMM</name>
<dbReference type="SMART" id="SM00880">
    <property type="entry name" value="CHAD"/>
    <property type="match status" value="1"/>
</dbReference>
<organism evidence="2 3">
    <name type="scientific">Halopseudomonas salina</name>
    <dbReference type="NCBI Taxonomy" id="1323744"/>
    <lineage>
        <taxon>Bacteria</taxon>
        <taxon>Pseudomonadati</taxon>
        <taxon>Pseudomonadota</taxon>
        <taxon>Gammaproteobacteria</taxon>
        <taxon>Pseudomonadales</taxon>
        <taxon>Pseudomonadaceae</taxon>
        <taxon>Halopseudomonas</taxon>
    </lineage>
</organism>
<dbReference type="Proteomes" id="UP000638188">
    <property type="component" value="Unassembled WGS sequence"/>
</dbReference>
<dbReference type="PANTHER" id="PTHR39339">
    <property type="entry name" value="SLR1444 PROTEIN"/>
    <property type="match status" value="1"/>
</dbReference>
<dbReference type="InterPro" id="IPR007899">
    <property type="entry name" value="CHAD_dom"/>
</dbReference>
<dbReference type="InterPro" id="IPR038186">
    <property type="entry name" value="CHAD_dom_sf"/>
</dbReference>
<evidence type="ECO:0000259" key="1">
    <source>
        <dbReference type="PROSITE" id="PS51708"/>
    </source>
</evidence>